<dbReference type="EMBL" id="QPFP01000230">
    <property type="protein sequence ID" value="TEB18738.1"/>
    <property type="molecule type" value="Genomic_DNA"/>
</dbReference>
<dbReference type="OrthoDB" id="3238562at2759"/>
<gene>
    <name evidence="3" type="ORF">FA13DRAFT_1648070</name>
</gene>
<dbReference type="SMART" id="SM00320">
    <property type="entry name" value="WD40"/>
    <property type="match status" value="4"/>
</dbReference>
<keyword evidence="4" id="KW-1185">Reference proteome</keyword>
<protein>
    <submittedName>
        <fullName evidence="3">WD40 repeat-like protein</fullName>
    </submittedName>
</protein>
<keyword evidence="2" id="KW-0677">Repeat</keyword>
<name>A0A4Y7SBM3_COPMI</name>
<dbReference type="AlphaFoldDB" id="A0A4Y7SBM3"/>
<proteinExistence type="predicted"/>
<dbReference type="STRING" id="71717.A0A4Y7SBM3"/>
<dbReference type="SUPFAM" id="SSF50978">
    <property type="entry name" value="WD40 repeat-like"/>
    <property type="match status" value="1"/>
</dbReference>
<accession>A0A4Y7SBM3</accession>
<dbReference type="Pfam" id="PF00400">
    <property type="entry name" value="WD40"/>
    <property type="match status" value="1"/>
</dbReference>
<sequence>MTLTQTVAHSQATLAEATPRLAYRKVNIHGLFKHKHSDPFLRAIAFSPDGALLGGAFDRRVIIWRLEKAGEDHSPGGFEEWAPTVVFSLDDNTDEEISFFSWTNTDFLLIASTSGDVKIGQFSKGFQVSAHPIKSMALHQNGALLALAAADNELTGWQANRGGDWEYVSHLRQPDHQRGSCSDGRLGLTHIAWKESEDRVLVVTHLNHGIFAWDMASMECRTLLNQDKVLAATLSPDDRYIAIPGRHSTFQIFDLETKIKANTLAEPADEKVGLMRTSACPGQFVHDGQYFLGAGLGKINIWNAKHSIRAQRLDLGTPFCMLGLHL</sequence>
<keyword evidence="1" id="KW-0853">WD repeat</keyword>
<dbReference type="InterPro" id="IPR050505">
    <property type="entry name" value="WDR55/POC1"/>
</dbReference>
<reference evidence="3 4" key="1">
    <citation type="journal article" date="2019" name="Nat. Ecol. Evol.">
        <title>Megaphylogeny resolves global patterns of mushroom evolution.</title>
        <authorList>
            <person name="Varga T."/>
            <person name="Krizsan K."/>
            <person name="Foldi C."/>
            <person name="Dima B."/>
            <person name="Sanchez-Garcia M."/>
            <person name="Sanchez-Ramirez S."/>
            <person name="Szollosi G.J."/>
            <person name="Szarkandi J.G."/>
            <person name="Papp V."/>
            <person name="Albert L."/>
            <person name="Andreopoulos W."/>
            <person name="Angelini C."/>
            <person name="Antonin V."/>
            <person name="Barry K.W."/>
            <person name="Bougher N.L."/>
            <person name="Buchanan P."/>
            <person name="Buyck B."/>
            <person name="Bense V."/>
            <person name="Catcheside P."/>
            <person name="Chovatia M."/>
            <person name="Cooper J."/>
            <person name="Damon W."/>
            <person name="Desjardin D."/>
            <person name="Finy P."/>
            <person name="Geml J."/>
            <person name="Haridas S."/>
            <person name="Hughes K."/>
            <person name="Justo A."/>
            <person name="Karasinski D."/>
            <person name="Kautmanova I."/>
            <person name="Kiss B."/>
            <person name="Kocsube S."/>
            <person name="Kotiranta H."/>
            <person name="LaButti K.M."/>
            <person name="Lechner B.E."/>
            <person name="Liimatainen K."/>
            <person name="Lipzen A."/>
            <person name="Lukacs Z."/>
            <person name="Mihaltcheva S."/>
            <person name="Morgado L.N."/>
            <person name="Niskanen T."/>
            <person name="Noordeloos M.E."/>
            <person name="Ohm R.A."/>
            <person name="Ortiz-Santana B."/>
            <person name="Ovrebo C."/>
            <person name="Racz N."/>
            <person name="Riley R."/>
            <person name="Savchenko A."/>
            <person name="Shiryaev A."/>
            <person name="Soop K."/>
            <person name="Spirin V."/>
            <person name="Szebenyi C."/>
            <person name="Tomsovsky M."/>
            <person name="Tulloss R.E."/>
            <person name="Uehling J."/>
            <person name="Grigoriev I.V."/>
            <person name="Vagvolgyi C."/>
            <person name="Papp T."/>
            <person name="Martin F.M."/>
            <person name="Miettinen O."/>
            <person name="Hibbett D.S."/>
            <person name="Nagy L.G."/>
        </authorList>
    </citation>
    <scope>NUCLEOTIDE SEQUENCE [LARGE SCALE GENOMIC DNA]</scope>
    <source>
        <strain evidence="3 4">FP101781</strain>
    </source>
</reference>
<dbReference type="InterPro" id="IPR036322">
    <property type="entry name" value="WD40_repeat_dom_sf"/>
</dbReference>
<evidence type="ECO:0000313" key="4">
    <source>
        <dbReference type="Proteomes" id="UP000298030"/>
    </source>
</evidence>
<evidence type="ECO:0000256" key="2">
    <source>
        <dbReference type="ARBA" id="ARBA00022737"/>
    </source>
</evidence>
<dbReference type="PANTHER" id="PTHR44019">
    <property type="entry name" value="WD REPEAT-CONTAINING PROTEIN 55"/>
    <property type="match status" value="1"/>
</dbReference>
<evidence type="ECO:0000313" key="3">
    <source>
        <dbReference type="EMBL" id="TEB18738.1"/>
    </source>
</evidence>
<dbReference type="InterPro" id="IPR001680">
    <property type="entry name" value="WD40_rpt"/>
</dbReference>
<dbReference type="Gene3D" id="2.130.10.10">
    <property type="entry name" value="YVTN repeat-like/Quinoprotein amine dehydrogenase"/>
    <property type="match status" value="2"/>
</dbReference>
<comment type="caution">
    <text evidence="3">The sequence shown here is derived from an EMBL/GenBank/DDBJ whole genome shotgun (WGS) entry which is preliminary data.</text>
</comment>
<organism evidence="3 4">
    <name type="scientific">Coprinellus micaceus</name>
    <name type="common">Glistening ink-cap mushroom</name>
    <name type="synonym">Coprinus micaceus</name>
    <dbReference type="NCBI Taxonomy" id="71717"/>
    <lineage>
        <taxon>Eukaryota</taxon>
        <taxon>Fungi</taxon>
        <taxon>Dikarya</taxon>
        <taxon>Basidiomycota</taxon>
        <taxon>Agaricomycotina</taxon>
        <taxon>Agaricomycetes</taxon>
        <taxon>Agaricomycetidae</taxon>
        <taxon>Agaricales</taxon>
        <taxon>Agaricineae</taxon>
        <taxon>Psathyrellaceae</taxon>
        <taxon>Coprinellus</taxon>
    </lineage>
</organism>
<dbReference type="PANTHER" id="PTHR44019:SF8">
    <property type="entry name" value="POC1 CENTRIOLAR PROTEIN HOMOLOG"/>
    <property type="match status" value="1"/>
</dbReference>
<dbReference type="Proteomes" id="UP000298030">
    <property type="component" value="Unassembled WGS sequence"/>
</dbReference>
<dbReference type="InterPro" id="IPR015943">
    <property type="entry name" value="WD40/YVTN_repeat-like_dom_sf"/>
</dbReference>
<evidence type="ECO:0000256" key="1">
    <source>
        <dbReference type="ARBA" id="ARBA00022574"/>
    </source>
</evidence>